<comment type="caution">
    <text evidence="1">The sequence shown here is derived from an EMBL/GenBank/DDBJ whole genome shotgun (WGS) entry which is preliminary data.</text>
</comment>
<gene>
    <name evidence="1" type="primary">RvY_16797-1</name>
    <name evidence="1" type="synonym">RvY_16797.1</name>
    <name evidence="1" type="ORF">RvY_16797</name>
</gene>
<name>A0A1D1W0V2_RAMVA</name>
<dbReference type="AlphaFoldDB" id="A0A1D1W0V2"/>
<sequence length="67" mass="7700">MELRRVDDYYAEEAVADLRNVLGLDPNVDDPPHRLSFSAEEEAVLDTKGFEELFLVLDVKKEKSVYV</sequence>
<reference evidence="1 2" key="1">
    <citation type="journal article" date="2016" name="Nat. Commun.">
        <title>Extremotolerant tardigrade genome and improved radiotolerance of human cultured cells by tardigrade-unique protein.</title>
        <authorList>
            <person name="Hashimoto T."/>
            <person name="Horikawa D.D."/>
            <person name="Saito Y."/>
            <person name="Kuwahara H."/>
            <person name="Kozuka-Hata H."/>
            <person name="Shin-I T."/>
            <person name="Minakuchi Y."/>
            <person name="Ohishi K."/>
            <person name="Motoyama A."/>
            <person name="Aizu T."/>
            <person name="Enomoto A."/>
            <person name="Kondo K."/>
            <person name="Tanaka S."/>
            <person name="Hara Y."/>
            <person name="Koshikawa S."/>
            <person name="Sagara H."/>
            <person name="Miura T."/>
            <person name="Yokobori S."/>
            <person name="Miyagawa K."/>
            <person name="Suzuki Y."/>
            <person name="Kubo T."/>
            <person name="Oyama M."/>
            <person name="Kohara Y."/>
            <person name="Fujiyama A."/>
            <person name="Arakawa K."/>
            <person name="Katayama T."/>
            <person name="Toyoda A."/>
            <person name="Kunieda T."/>
        </authorList>
    </citation>
    <scope>NUCLEOTIDE SEQUENCE [LARGE SCALE GENOMIC DNA]</scope>
    <source>
        <strain evidence="1 2">YOKOZUNA-1</strain>
    </source>
</reference>
<evidence type="ECO:0000313" key="2">
    <source>
        <dbReference type="Proteomes" id="UP000186922"/>
    </source>
</evidence>
<evidence type="ECO:0000313" key="1">
    <source>
        <dbReference type="EMBL" id="GAV06886.1"/>
    </source>
</evidence>
<dbReference type="Proteomes" id="UP000186922">
    <property type="component" value="Unassembled WGS sequence"/>
</dbReference>
<accession>A0A1D1W0V2</accession>
<proteinExistence type="predicted"/>
<protein>
    <submittedName>
        <fullName evidence="1">Uncharacterized protein</fullName>
    </submittedName>
</protein>
<keyword evidence="2" id="KW-1185">Reference proteome</keyword>
<dbReference type="EMBL" id="BDGG01000014">
    <property type="protein sequence ID" value="GAV06886.1"/>
    <property type="molecule type" value="Genomic_DNA"/>
</dbReference>
<organism evidence="1 2">
    <name type="scientific">Ramazzottius varieornatus</name>
    <name type="common">Water bear</name>
    <name type="synonym">Tardigrade</name>
    <dbReference type="NCBI Taxonomy" id="947166"/>
    <lineage>
        <taxon>Eukaryota</taxon>
        <taxon>Metazoa</taxon>
        <taxon>Ecdysozoa</taxon>
        <taxon>Tardigrada</taxon>
        <taxon>Eutardigrada</taxon>
        <taxon>Parachela</taxon>
        <taxon>Hypsibioidea</taxon>
        <taxon>Ramazzottiidae</taxon>
        <taxon>Ramazzottius</taxon>
    </lineage>
</organism>